<dbReference type="InterPro" id="IPR010865">
    <property type="entry name" value="DUF1499"/>
</dbReference>
<dbReference type="KEGG" id="mmr:Mmar10_0858"/>
<accession>Q0ARD6</accession>
<dbReference type="HOGENOM" id="CLU_068029_1_0_5"/>
<name>Q0ARD6_MARMM</name>
<evidence type="ECO:0000313" key="3">
    <source>
        <dbReference type="Proteomes" id="UP000001964"/>
    </source>
</evidence>
<dbReference type="AlphaFoldDB" id="Q0ARD6"/>
<proteinExistence type="predicted"/>
<dbReference type="Pfam" id="PF07386">
    <property type="entry name" value="DUF1499"/>
    <property type="match status" value="1"/>
</dbReference>
<sequence length="263" mass="28714">MDALTNILRLVIQTLGWILVLLVLATPLWFLVAALGTKLGFWGYEFGLDWMTLEIGPHLVLACAVAGVLMGILLVAHRFAARRWVGVVSLPILALVIAGGGYAGRYVYDGLTASRPYVLDVTTDAAEPPHFTAAYASRRGDARRSLDYDPDSAVVQAEHYPHLTSLIIEQDARSAFREALVYARDSGWRIGTASDSAGMFEAGAEGLVYGFRDDISVRVRELEDGRTQIDIRSLARQPVHDLGRNARRVERFLAVMGGEGDAG</sequence>
<evidence type="ECO:0008006" key="4">
    <source>
        <dbReference type="Google" id="ProtNLM"/>
    </source>
</evidence>
<gene>
    <name evidence="2" type="ordered locus">Mmar10_0858</name>
</gene>
<dbReference type="EMBL" id="CP000449">
    <property type="protein sequence ID" value="ABI65151.1"/>
    <property type="molecule type" value="Genomic_DNA"/>
</dbReference>
<feature type="transmembrane region" description="Helical" evidence="1">
    <location>
        <begin position="7"/>
        <end position="35"/>
    </location>
</feature>
<dbReference type="eggNOG" id="COG2194">
    <property type="taxonomic scope" value="Bacteria"/>
</dbReference>
<organism evidence="2 3">
    <name type="scientific">Maricaulis maris (strain MCS10)</name>
    <name type="common">Caulobacter maris</name>
    <dbReference type="NCBI Taxonomy" id="394221"/>
    <lineage>
        <taxon>Bacteria</taxon>
        <taxon>Pseudomonadati</taxon>
        <taxon>Pseudomonadota</taxon>
        <taxon>Alphaproteobacteria</taxon>
        <taxon>Maricaulales</taxon>
        <taxon>Maricaulaceae</taxon>
        <taxon>Maricaulis</taxon>
    </lineage>
</organism>
<keyword evidence="1" id="KW-0472">Membrane</keyword>
<feature type="transmembrane region" description="Helical" evidence="1">
    <location>
        <begin position="88"/>
        <end position="108"/>
    </location>
</feature>
<evidence type="ECO:0000256" key="1">
    <source>
        <dbReference type="SAM" id="Phobius"/>
    </source>
</evidence>
<keyword evidence="3" id="KW-1185">Reference proteome</keyword>
<protein>
    <recommendedName>
        <fullName evidence="4">DUF1499 domain-containing protein</fullName>
    </recommendedName>
</protein>
<keyword evidence="1" id="KW-0812">Transmembrane</keyword>
<feature type="transmembrane region" description="Helical" evidence="1">
    <location>
        <begin position="55"/>
        <end position="76"/>
    </location>
</feature>
<evidence type="ECO:0000313" key="2">
    <source>
        <dbReference type="EMBL" id="ABI65151.1"/>
    </source>
</evidence>
<reference evidence="2 3" key="1">
    <citation type="submission" date="2006-08" db="EMBL/GenBank/DDBJ databases">
        <title>Complete sequence of Maricaulis maris MCS10.</title>
        <authorList>
            <consortium name="US DOE Joint Genome Institute"/>
            <person name="Copeland A."/>
            <person name="Lucas S."/>
            <person name="Lapidus A."/>
            <person name="Barry K."/>
            <person name="Detter J.C."/>
            <person name="Glavina del Rio T."/>
            <person name="Hammon N."/>
            <person name="Israni S."/>
            <person name="Dalin E."/>
            <person name="Tice H."/>
            <person name="Pitluck S."/>
            <person name="Saunders E."/>
            <person name="Brettin T."/>
            <person name="Bruce D."/>
            <person name="Han C."/>
            <person name="Tapia R."/>
            <person name="Gilna P."/>
            <person name="Schmutz J."/>
            <person name="Larimer F."/>
            <person name="Land M."/>
            <person name="Hauser L."/>
            <person name="Kyrpides N."/>
            <person name="Mikhailova N."/>
            <person name="Viollier P."/>
            <person name="Stephens C."/>
            <person name="Richardson P."/>
        </authorList>
    </citation>
    <scope>NUCLEOTIDE SEQUENCE [LARGE SCALE GENOMIC DNA]</scope>
    <source>
        <strain evidence="2 3">MCS10</strain>
    </source>
</reference>
<dbReference type="STRING" id="394221.Mmar10_0858"/>
<dbReference type="RefSeq" id="WP_011642798.1">
    <property type="nucleotide sequence ID" value="NC_008347.1"/>
</dbReference>
<dbReference type="Proteomes" id="UP000001964">
    <property type="component" value="Chromosome"/>
</dbReference>
<keyword evidence="1" id="KW-1133">Transmembrane helix</keyword>